<name>A0A483CVT6_9EURY</name>
<sequence>MAAVSDPSARYFGVETKFQPCARVIFSSGMGPVVGVGVGWVVGMGSVVGVGVGSAPSET</sequence>
<protein>
    <submittedName>
        <fullName evidence="1">Uncharacterized protein</fullName>
    </submittedName>
</protein>
<evidence type="ECO:0000313" key="2">
    <source>
        <dbReference type="Proteomes" id="UP000292580"/>
    </source>
</evidence>
<reference evidence="1 2" key="1">
    <citation type="submission" date="2017-11" db="EMBL/GenBank/DDBJ databases">
        <title>Isolation and Characterization of Methanofollis Species from Methane Seep Offshore SW Taiwan.</title>
        <authorList>
            <person name="Teng N.-H."/>
            <person name="Lai M.-C."/>
            <person name="Chen S.-C."/>
        </authorList>
    </citation>
    <scope>NUCLEOTIDE SEQUENCE [LARGE SCALE GENOMIC DNA]</scope>
    <source>
        <strain evidence="1 2">FWC-SCC2</strain>
    </source>
</reference>
<evidence type="ECO:0000313" key="1">
    <source>
        <dbReference type="EMBL" id="TAJ45806.1"/>
    </source>
</evidence>
<dbReference type="AlphaFoldDB" id="A0A483CVT6"/>
<comment type="caution">
    <text evidence="1">The sequence shown here is derived from an EMBL/GenBank/DDBJ whole genome shotgun (WGS) entry which is preliminary data.</text>
</comment>
<organism evidence="1 2">
    <name type="scientific">Methanofollis fontis</name>
    <dbReference type="NCBI Taxonomy" id="2052832"/>
    <lineage>
        <taxon>Archaea</taxon>
        <taxon>Methanobacteriati</taxon>
        <taxon>Methanobacteriota</taxon>
        <taxon>Stenosarchaea group</taxon>
        <taxon>Methanomicrobia</taxon>
        <taxon>Methanomicrobiales</taxon>
        <taxon>Methanomicrobiaceae</taxon>
        <taxon>Methanofollis</taxon>
    </lineage>
</organism>
<gene>
    <name evidence="1" type="ORF">CUJ86_03610</name>
</gene>
<dbReference type="Proteomes" id="UP000292580">
    <property type="component" value="Unassembled WGS sequence"/>
</dbReference>
<proteinExistence type="predicted"/>
<accession>A0A483CVT6</accession>
<dbReference type="EMBL" id="PGCL01000001">
    <property type="protein sequence ID" value="TAJ45806.1"/>
    <property type="molecule type" value="Genomic_DNA"/>
</dbReference>
<keyword evidence="2" id="KW-1185">Reference proteome</keyword>